<evidence type="ECO:0000313" key="6">
    <source>
        <dbReference type="EMBL" id="EFJ28416.1"/>
    </source>
</evidence>
<evidence type="ECO:0000256" key="2">
    <source>
        <dbReference type="ARBA" id="ARBA00010704"/>
    </source>
</evidence>
<dbReference type="STRING" id="88036.D8RGS4"/>
<sequence length="898" mass="101465">MAGQFRARRYELEGAAASLDRHPAAAHPLLDHECGAAAASIHCAVLRVSGFQDEKEPLLAEVVFDDPLRSGGFAEKDLASPPAMWHKSKTSRRVVSKSVMDEQVENAAADWDAYKLTLSQRFGSSGTMTMSSAFDVLAKDHKAAGTSTHLQQLEDPERKAFEDVKILTQQECVTRLKDLNEEIAEAWRSEERVSALRLTIKVARLLMDTSVAHFYPVLFVLVTDVLDNVGDLVWMRIKKKAETDENGNAIELPVDFSSSDISQEAKDTCNNWFLKIGSIKELLPRIYLEIAILRCLQFLERDPISTIQRLSSMVRGLGSPLTSAYAYIYLSRKGLALLPMERGYLVSGIHDFTMLLYRLIAGEFNQNLLELHIQKQTYVRLVEPMFEWVLHCIFKLLKQEETQEVVVALCGKREKDGMKPLSILVHYLLKQLPATFVANHAIEISRLVKSSTDISMPQSASFVTLGRKMCDCPPPREFRLQVLSDVWKATTKYTSLIDYVAVANAFVEYILQCCSETELIVVLRDLKQHLSDGEIDHEVMEFLEFIALKLIDHYADFKHLLGLETFMDILDMFHGDFRLNVYKCILNSVSRNNMPVLDPVCKNFLFESTKVLHDSLDSFSSDDDRRQIARLVVRFIQLADYGKNLETQLDFLVECRAAFPRMDAVREEVVRASHGIAMSTFKLWKGCHSEASMDFVKSCIAFNEITIPSITDVTVRVQLYITTGEVALMNGLLSYVLNLLKSGILCLQELRSEDSNNEDELRPLLLKLCSFLVVVPGDPELGVLYFPRGLVNLLDAKPWLLKGRKRLQVLLGILSTVSTLSQDDLPYHVANEQVDSNDTLYFGESGYQEELQSFGAMVLEKIVAVVKQEKNALQRGYMLLDTCNTLLMAFELAAFVER</sequence>
<dbReference type="Proteomes" id="UP000001514">
    <property type="component" value="Unassembled WGS sequence"/>
</dbReference>
<dbReference type="Gramene" id="EFJ28416">
    <property type="protein sequence ID" value="EFJ28416"/>
    <property type="gene ID" value="SELMODRAFT_411166"/>
</dbReference>
<dbReference type="InParanoid" id="D8RGS4"/>
<dbReference type="PANTHER" id="PTHR13673:SF0">
    <property type="entry name" value="VPS35 ENDOSOMAL PROTEIN-SORTING FACTOR-LIKE"/>
    <property type="match status" value="1"/>
</dbReference>
<gene>
    <name evidence="6" type="ORF">SELMODRAFT_411166</name>
</gene>
<dbReference type="KEGG" id="smo:SELMODRAFT_411166"/>
<dbReference type="GO" id="GO:0015031">
    <property type="term" value="P:protein transport"/>
    <property type="evidence" value="ECO:0007669"/>
    <property type="project" value="UniProtKB-KW"/>
</dbReference>
<evidence type="ECO:0000256" key="4">
    <source>
        <dbReference type="ARBA" id="ARBA00022753"/>
    </source>
</evidence>
<comment type="similarity">
    <text evidence="2">Belongs to the VPS35L family.</text>
</comment>
<keyword evidence="4" id="KW-0967">Endosome</keyword>
<keyword evidence="3" id="KW-0813">Transport</keyword>
<keyword evidence="7" id="KW-1185">Reference proteome</keyword>
<reference evidence="6 7" key="1">
    <citation type="journal article" date="2011" name="Science">
        <title>The Selaginella genome identifies genetic changes associated with the evolution of vascular plants.</title>
        <authorList>
            <person name="Banks J.A."/>
            <person name="Nishiyama T."/>
            <person name="Hasebe M."/>
            <person name="Bowman J.L."/>
            <person name="Gribskov M."/>
            <person name="dePamphilis C."/>
            <person name="Albert V.A."/>
            <person name="Aono N."/>
            <person name="Aoyama T."/>
            <person name="Ambrose B.A."/>
            <person name="Ashton N.W."/>
            <person name="Axtell M.J."/>
            <person name="Barker E."/>
            <person name="Barker M.S."/>
            <person name="Bennetzen J.L."/>
            <person name="Bonawitz N.D."/>
            <person name="Chapple C."/>
            <person name="Cheng C."/>
            <person name="Correa L.G."/>
            <person name="Dacre M."/>
            <person name="DeBarry J."/>
            <person name="Dreyer I."/>
            <person name="Elias M."/>
            <person name="Engstrom E.M."/>
            <person name="Estelle M."/>
            <person name="Feng L."/>
            <person name="Finet C."/>
            <person name="Floyd S.K."/>
            <person name="Frommer W.B."/>
            <person name="Fujita T."/>
            <person name="Gramzow L."/>
            <person name="Gutensohn M."/>
            <person name="Harholt J."/>
            <person name="Hattori M."/>
            <person name="Heyl A."/>
            <person name="Hirai T."/>
            <person name="Hiwatashi Y."/>
            <person name="Ishikawa M."/>
            <person name="Iwata M."/>
            <person name="Karol K.G."/>
            <person name="Koehler B."/>
            <person name="Kolukisaoglu U."/>
            <person name="Kubo M."/>
            <person name="Kurata T."/>
            <person name="Lalonde S."/>
            <person name="Li K."/>
            <person name="Li Y."/>
            <person name="Litt A."/>
            <person name="Lyons E."/>
            <person name="Manning G."/>
            <person name="Maruyama T."/>
            <person name="Michael T.P."/>
            <person name="Mikami K."/>
            <person name="Miyazaki S."/>
            <person name="Morinaga S."/>
            <person name="Murata T."/>
            <person name="Mueller-Roeber B."/>
            <person name="Nelson D.R."/>
            <person name="Obara M."/>
            <person name="Oguri Y."/>
            <person name="Olmstead R.G."/>
            <person name="Onodera N."/>
            <person name="Petersen B.L."/>
            <person name="Pils B."/>
            <person name="Prigge M."/>
            <person name="Rensing S.A."/>
            <person name="Riano-Pachon D.M."/>
            <person name="Roberts A.W."/>
            <person name="Sato Y."/>
            <person name="Scheller H.V."/>
            <person name="Schulz B."/>
            <person name="Schulz C."/>
            <person name="Shakirov E.V."/>
            <person name="Shibagaki N."/>
            <person name="Shinohara N."/>
            <person name="Shippen D.E."/>
            <person name="Soerensen I."/>
            <person name="Sotooka R."/>
            <person name="Sugimoto N."/>
            <person name="Sugita M."/>
            <person name="Sumikawa N."/>
            <person name="Tanurdzic M."/>
            <person name="Theissen G."/>
            <person name="Ulvskov P."/>
            <person name="Wakazuki S."/>
            <person name="Weng J.K."/>
            <person name="Willats W.W."/>
            <person name="Wipf D."/>
            <person name="Wolf P.G."/>
            <person name="Yang L."/>
            <person name="Zimmer A.D."/>
            <person name="Zhu Q."/>
            <person name="Mitros T."/>
            <person name="Hellsten U."/>
            <person name="Loque D."/>
            <person name="Otillar R."/>
            <person name="Salamov A."/>
            <person name="Schmutz J."/>
            <person name="Shapiro H."/>
            <person name="Lindquist E."/>
            <person name="Lucas S."/>
            <person name="Rokhsar D."/>
            <person name="Grigoriev I.V."/>
        </authorList>
    </citation>
    <scope>NUCLEOTIDE SEQUENCE [LARGE SCALE GENOMIC DNA]</scope>
</reference>
<dbReference type="eggNOG" id="KOG3682">
    <property type="taxonomic scope" value="Eukaryota"/>
</dbReference>
<dbReference type="InterPro" id="IPR029705">
    <property type="entry name" value="VPS35L"/>
</dbReference>
<dbReference type="GO" id="GO:0005768">
    <property type="term" value="C:endosome"/>
    <property type="evidence" value="ECO:0000318"/>
    <property type="project" value="GO_Central"/>
</dbReference>
<evidence type="ECO:0000256" key="5">
    <source>
        <dbReference type="ARBA" id="ARBA00022927"/>
    </source>
</evidence>
<protein>
    <submittedName>
        <fullName evidence="6">Uncharacterized protein</fullName>
    </submittedName>
</protein>
<accession>D8RGS4</accession>
<evidence type="ECO:0000256" key="1">
    <source>
        <dbReference type="ARBA" id="ARBA00004177"/>
    </source>
</evidence>
<keyword evidence="5" id="KW-0653">Protein transport</keyword>
<dbReference type="PANTHER" id="PTHR13673">
    <property type="entry name" value="ESOPHAGEAL CANCER ASSOCIATED PROTEIN"/>
    <property type="match status" value="1"/>
</dbReference>
<dbReference type="AlphaFoldDB" id="D8RGS4"/>
<comment type="subcellular location">
    <subcellularLocation>
        <location evidence="1">Endosome</location>
    </subcellularLocation>
</comment>
<evidence type="ECO:0000313" key="7">
    <source>
        <dbReference type="Proteomes" id="UP000001514"/>
    </source>
</evidence>
<dbReference type="HOGENOM" id="CLU_012270_0_0_1"/>
<dbReference type="OMA" id="XGISECL"/>
<name>D8RGS4_SELML</name>
<dbReference type="GO" id="GO:0032456">
    <property type="term" value="P:endocytic recycling"/>
    <property type="evidence" value="ECO:0000318"/>
    <property type="project" value="GO_Central"/>
</dbReference>
<dbReference type="FunCoup" id="D8RGS4">
    <property type="interactions" value="4357"/>
</dbReference>
<organism evidence="7">
    <name type="scientific">Selaginella moellendorffii</name>
    <name type="common">Spikemoss</name>
    <dbReference type="NCBI Taxonomy" id="88036"/>
    <lineage>
        <taxon>Eukaryota</taxon>
        <taxon>Viridiplantae</taxon>
        <taxon>Streptophyta</taxon>
        <taxon>Embryophyta</taxon>
        <taxon>Tracheophyta</taxon>
        <taxon>Lycopodiopsida</taxon>
        <taxon>Selaginellales</taxon>
        <taxon>Selaginellaceae</taxon>
        <taxon>Selaginella</taxon>
    </lineage>
</organism>
<dbReference type="EMBL" id="GL377579">
    <property type="protein sequence ID" value="EFJ28416.1"/>
    <property type="molecule type" value="Genomic_DNA"/>
</dbReference>
<proteinExistence type="inferred from homology"/>
<evidence type="ECO:0000256" key="3">
    <source>
        <dbReference type="ARBA" id="ARBA00022448"/>
    </source>
</evidence>